<accession>A0ABX5I6S6</accession>
<organism evidence="1 2">
    <name type="scientific">Staphylococcus chromogenes</name>
    <name type="common">Staphylococcus hyicus subsp. chromogenes</name>
    <dbReference type="NCBI Taxonomy" id="46126"/>
    <lineage>
        <taxon>Bacteria</taxon>
        <taxon>Bacillati</taxon>
        <taxon>Bacillota</taxon>
        <taxon>Bacilli</taxon>
        <taxon>Bacillales</taxon>
        <taxon>Staphylococcaceae</taxon>
        <taxon>Staphylococcus</taxon>
    </lineage>
</organism>
<reference evidence="1 2" key="1">
    <citation type="journal article" date="2016" name="Front. Microbiol.">
        <title>Comprehensive Phylogenetic Analysis of Bovine Non-aureus Staphylococci Species Based on Whole-Genome Sequencing.</title>
        <authorList>
            <person name="Naushad S."/>
            <person name="Barkema H.W."/>
            <person name="Luby C."/>
            <person name="Condas L.A."/>
            <person name="Nobrega D.B."/>
            <person name="Carson D.A."/>
            <person name="De Buck J."/>
        </authorList>
    </citation>
    <scope>NUCLEOTIDE SEQUENCE [LARGE SCALE GENOMIC DNA]</scope>
    <source>
        <strain evidence="1 2">SNUC 1363</strain>
    </source>
</reference>
<dbReference type="Gene3D" id="1.10.8.200">
    <property type="entry name" value="Replisome organizer (g39p helicase loader/inhibitor protein)"/>
    <property type="match status" value="1"/>
</dbReference>
<evidence type="ECO:0008006" key="3">
    <source>
        <dbReference type="Google" id="ProtNLM"/>
    </source>
</evidence>
<keyword evidence="2" id="KW-1185">Reference proteome</keyword>
<evidence type="ECO:0000313" key="1">
    <source>
        <dbReference type="EMBL" id="PTG67870.1"/>
    </source>
</evidence>
<gene>
    <name evidence="1" type="ORF">BU676_11220</name>
</gene>
<dbReference type="RefSeq" id="WP_107372866.1">
    <property type="nucleotide sequence ID" value="NZ_PZAO01000039.1"/>
</dbReference>
<comment type="caution">
    <text evidence="1">The sequence shown here is derived from an EMBL/GenBank/DDBJ whole genome shotgun (WGS) entry which is preliminary data.</text>
</comment>
<proteinExistence type="predicted"/>
<protein>
    <recommendedName>
        <fullName evidence="3">Phage protein</fullName>
    </recommendedName>
</protein>
<dbReference type="Proteomes" id="UP000242008">
    <property type="component" value="Unassembled WGS sequence"/>
</dbReference>
<sequence length="118" mass="14064">MPMTKQEAVTILKMIDDVYIMGFSNNKAKAVTWINMLIDKGDYEPTLRKTKSYIQNNKYKPTVADLIAYKPKVFNYTKIPEEETKEYLLKNDPEYQKGLEEARERWRRMREELGFDTN</sequence>
<evidence type="ECO:0000313" key="2">
    <source>
        <dbReference type="Proteomes" id="UP000242008"/>
    </source>
</evidence>
<name>A0ABX5I6S6_STACR</name>
<dbReference type="EMBL" id="PZAO01000039">
    <property type="protein sequence ID" value="PTG67870.1"/>
    <property type="molecule type" value="Genomic_DNA"/>
</dbReference>